<evidence type="ECO:0000259" key="1">
    <source>
        <dbReference type="Pfam" id="PF03551"/>
    </source>
</evidence>
<accession>A0A2M7G4P0</accession>
<dbReference type="InterPro" id="IPR036390">
    <property type="entry name" value="WH_DNA-bd_sf"/>
</dbReference>
<dbReference type="InterPro" id="IPR018309">
    <property type="entry name" value="Tscrpt_reg_PadR_C"/>
</dbReference>
<dbReference type="Gene3D" id="6.10.140.190">
    <property type="match status" value="1"/>
</dbReference>
<evidence type="ECO:0000259" key="2">
    <source>
        <dbReference type="Pfam" id="PF10400"/>
    </source>
</evidence>
<gene>
    <name evidence="3" type="ORF">COW36_11440</name>
</gene>
<comment type="caution">
    <text evidence="3">The sequence shown here is derived from an EMBL/GenBank/DDBJ whole genome shotgun (WGS) entry which is preliminary data.</text>
</comment>
<dbReference type="AlphaFoldDB" id="A0A2M7G4P0"/>
<dbReference type="PANTHER" id="PTHR43252:SF6">
    <property type="entry name" value="NEGATIVE TRANSCRIPTION REGULATOR PADR"/>
    <property type="match status" value="1"/>
</dbReference>
<dbReference type="InterPro" id="IPR005149">
    <property type="entry name" value="Tscrpt_reg_PadR_N"/>
</dbReference>
<dbReference type="Gene3D" id="1.10.10.10">
    <property type="entry name" value="Winged helix-like DNA-binding domain superfamily/Winged helix DNA-binding domain"/>
    <property type="match status" value="1"/>
</dbReference>
<dbReference type="SUPFAM" id="SSF46785">
    <property type="entry name" value="Winged helix' DNA-binding domain"/>
    <property type="match status" value="1"/>
</dbReference>
<dbReference type="EMBL" id="PFFQ01000034">
    <property type="protein sequence ID" value="PIW16888.1"/>
    <property type="molecule type" value="Genomic_DNA"/>
</dbReference>
<sequence>MAIKNKTRYALLGVLAIKPSSGYDIKKFCDRTISHFWNENFGHIYPVLSQLEKEELIRILDTGDSSRKKIYQITEQGKEVLKDWMLEATEIQPSRHELLLKFSFGSNLTPELMIDMLETSKVQYQQKLHLLKTLEEEYHANSCINKNVNFIYLSSSFRYVLIEIEGILKWIDETIEKFSFTLNK</sequence>
<dbReference type="Pfam" id="PF10400">
    <property type="entry name" value="Vir_act_alpha_C"/>
    <property type="match status" value="1"/>
</dbReference>
<protein>
    <submittedName>
        <fullName evidence="3">PadR family transcriptional regulator</fullName>
    </submittedName>
</protein>
<feature type="domain" description="Transcription regulator PadR N-terminal" evidence="1">
    <location>
        <begin position="11"/>
        <end position="82"/>
    </location>
</feature>
<evidence type="ECO:0000313" key="4">
    <source>
        <dbReference type="Proteomes" id="UP000231019"/>
    </source>
</evidence>
<name>A0A2M7G4P0_9BACT</name>
<dbReference type="Proteomes" id="UP000231019">
    <property type="component" value="Unassembled WGS sequence"/>
</dbReference>
<feature type="domain" description="Transcription regulator PadR C-terminal" evidence="2">
    <location>
        <begin position="95"/>
        <end position="177"/>
    </location>
</feature>
<evidence type="ECO:0000313" key="3">
    <source>
        <dbReference type="EMBL" id="PIW16888.1"/>
    </source>
</evidence>
<proteinExistence type="predicted"/>
<dbReference type="Pfam" id="PF03551">
    <property type="entry name" value="PadR"/>
    <property type="match status" value="1"/>
</dbReference>
<dbReference type="PANTHER" id="PTHR43252">
    <property type="entry name" value="TRANSCRIPTIONAL REGULATOR YQJI"/>
    <property type="match status" value="1"/>
</dbReference>
<organism evidence="3 4">
    <name type="scientific">bacterium (Candidatus Blackallbacteria) CG17_big_fil_post_rev_8_21_14_2_50_48_46</name>
    <dbReference type="NCBI Taxonomy" id="2014261"/>
    <lineage>
        <taxon>Bacteria</taxon>
        <taxon>Candidatus Blackallbacteria</taxon>
    </lineage>
</organism>
<reference evidence="3 4" key="1">
    <citation type="submission" date="2017-09" db="EMBL/GenBank/DDBJ databases">
        <title>Depth-based differentiation of microbial function through sediment-hosted aquifers and enrichment of novel symbionts in the deep terrestrial subsurface.</title>
        <authorList>
            <person name="Probst A.J."/>
            <person name="Ladd B."/>
            <person name="Jarett J.K."/>
            <person name="Geller-Mcgrath D.E."/>
            <person name="Sieber C.M."/>
            <person name="Emerson J.B."/>
            <person name="Anantharaman K."/>
            <person name="Thomas B.C."/>
            <person name="Malmstrom R."/>
            <person name="Stieglmeier M."/>
            <person name="Klingl A."/>
            <person name="Woyke T."/>
            <person name="Ryan C.M."/>
            <person name="Banfield J.F."/>
        </authorList>
    </citation>
    <scope>NUCLEOTIDE SEQUENCE [LARGE SCALE GENOMIC DNA]</scope>
    <source>
        <strain evidence="3">CG17_big_fil_post_rev_8_21_14_2_50_48_46</strain>
    </source>
</reference>
<dbReference type="InterPro" id="IPR036388">
    <property type="entry name" value="WH-like_DNA-bd_sf"/>
</dbReference>